<sequence>MPDQEPNPRVIVVSGGTDGMGRALALARAERGDRVIALGSSPEKGERLLAEAARIGAADRVRFIRADLSSVQAARAAVREIAAAEQVVDALCLFANRLSPERTETPEGLEQTFALYYLSRYLLGHGLAPQLRRSEAPVIVSVAGVGTTKGAIHWDDMQLEHRYGTVTAQLQAGRATDLLGVAYAARPEHPARYVLYHPGFTRSGDLGPLPAAARLLLRSIRFAGRPVERSVAPIHGFIDHPPAAPLTAIDRGDPLPLTLSSLDPVAAERLATATEALLAALPTTPAGNQR</sequence>
<reference evidence="2" key="1">
    <citation type="submission" date="2022-12" db="EMBL/GenBank/DDBJ databases">
        <title>Reference genome sequencing for broad-spectrum identification of bacterial and archaeal isolates by mass spectrometry.</title>
        <authorList>
            <person name="Sekiguchi Y."/>
            <person name="Tourlousse D.M."/>
        </authorList>
    </citation>
    <scope>NUCLEOTIDE SEQUENCE</scope>
    <source>
        <strain evidence="2">LLR39Z86</strain>
    </source>
</reference>
<dbReference type="AlphaFoldDB" id="A0A9W6G6U1"/>
<dbReference type="InterPro" id="IPR002347">
    <property type="entry name" value="SDR_fam"/>
</dbReference>
<proteinExistence type="predicted"/>
<dbReference type="InterPro" id="IPR036291">
    <property type="entry name" value="NAD(P)-bd_dom_sf"/>
</dbReference>
<keyword evidence="3" id="KW-1185">Reference proteome</keyword>
<dbReference type="PANTHER" id="PTHR47534">
    <property type="entry name" value="YALI0E05731P"/>
    <property type="match status" value="1"/>
</dbReference>
<dbReference type="InterPro" id="IPR052228">
    <property type="entry name" value="Sec_Metab_Biosynth_Oxidored"/>
</dbReference>
<dbReference type="RefSeq" id="WP_270117575.1">
    <property type="nucleotide sequence ID" value="NZ_BAAAOL010000006.1"/>
</dbReference>
<dbReference type="Proteomes" id="UP001144313">
    <property type="component" value="Unassembled WGS sequence"/>
</dbReference>
<dbReference type="GO" id="GO:0016491">
    <property type="term" value="F:oxidoreductase activity"/>
    <property type="evidence" value="ECO:0007669"/>
    <property type="project" value="UniProtKB-KW"/>
</dbReference>
<evidence type="ECO:0000313" key="2">
    <source>
        <dbReference type="EMBL" id="GLI42229.1"/>
    </source>
</evidence>
<keyword evidence="1" id="KW-0560">Oxidoreductase</keyword>
<dbReference type="EMBL" id="BSDT01000001">
    <property type="protein sequence ID" value="GLI42229.1"/>
    <property type="molecule type" value="Genomic_DNA"/>
</dbReference>
<evidence type="ECO:0000313" key="3">
    <source>
        <dbReference type="Proteomes" id="UP001144313"/>
    </source>
</evidence>
<organism evidence="2 3">
    <name type="scientific">Glycomyces algeriensis</name>
    <dbReference type="NCBI Taxonomy" id="256037"/>
    <lineage>
        <taxon>Bacteria</taxon>
        <taxon>Bacillati</taxon>
        <taxon>Actinomycetota</taxon>
        <taxon>Actinomycetes</taxon>
        <taxon>Glycomycetales</taxon>
        <taxon>Glycomycetaceae</taxon>
        <taxon>Glycomyces</taxon>
    </lineage>
</organism>
<evidence type="ECO:0000256" key="1">
    <source>
        <dbReference type="ARBA" id="ARBA00023002"/>
    </source>
</evidence>
<accession>A0A9W6G6U1</accession>
<name>A0A9W6G6U1_9ACTN</name>
<evidence type="ECO:0008006" key="4">
    <source>
        <dbReference type="Google" id="ProtNLM"/>
    </source>
</evidence>
<dbReference type="Gene3D" id="3.40.50.720">
    <property type="entry name" value="NAD(P)-binding Rossmann-like Domain"/>
    <property type="match status" value="1"/>
</dbReference>
<comment type="caution">
    <text evidence="2">The sequence shown here is derived from an EMBL/GenBank/DDBJ whole genome shotgun (WGS) entry which is preliminary data.</text>
</comment>
<gene>
    <name evidence="2" type="ORF">GALLR39Z86_20790</name>
</gene>
<dbReference type="Pfam" id="PF00106">
    <property type="entry name" value="adh_short"/>
    <property type="match status" value="1"/>
</dbReference>
<dbReference type="PANTHER" id="PTHR47534:SF3">
    <property type="entry name" value="ALCOHOL DEHYDROGENASE-LIKE C-TERMINAL DOMAIN-CONTAINING PROTEIN"/>
    <property type="match status" value="1"/>
</dbReference>
<dbReference type="SUPFAM" id="SSF51735">
    <property type="entry name" value="NAD(P)-binding Rossmann-fold domains"/>
    <property type="match status" value="1"/>
</dbReference>
<protein>
    <recommendedName>
        <fullName evidence="4">Short subunit dehydrogenase</fullName>
    </recommendedName>
</protein>